<reference evidence="8 9" key="1">
    <citation type="journal article" date="2015" name="Genome Announc.">
        <title>Complete Genome Sequences of Evolved Arsenate-Resistant Metallosphaera sedula Strains.</title>
        <authorList>
            <person name="Ai C."/>
            <person name="McCarthy S."/>
            <person name="Schackwitz W."/>
            <person name="Martin J."/>
            <person name="Lipzen A."/>
            <person name="Blum P."/>
        </authorList>
    </citation>
    <scope>NUCLEOTIDE SEQUENCE [LARGE SCALE GENOMIC DNA]</scope>
    <source>
        <strain evidence="4 9">ARS120-1</strain>
        <strain evidence="5 8">ARS120-2</strain>
        <strain evidence="2 11">ARS50-1</strain>
        <strain evidence="3 10">ARS50-2</strain>
    </source>
</reference>
<keyword evidence="1" id="KW-1133">Transmembrane helix</keyword>
<organism evidence="3 10">
    <name type="scientific">Metallosphaera sedula</name>
    <dbReference type="NCBI Taxonomy" id="43687"/>
    <lineage>
        <taxon>Archaea</taxon>
        <taxon>Thermoproteota</taxon>
        <taxon>Thermoprotei</taxon>
        <taxon>Sulfolobales</taxon>
        <taxon>Sulfolobaceae</taxon>
        <taxon>Metallosphaera</taxon>
    </lineage>
</organism>
<dbReference type="EMBL" id="CP012174">
    <property type="protein sequence ID" value="AKV78170.1"/>
    <property type="molecule type" value="Genomic_DNA"/>
</dbReference>
<feature type="transmembrane region" description="Helical" evidence="1">
    <location>
        <begin position="152"/>
        <end position="172"/>
    </location>
</feature>
<evidence type="ECO:0000313" key="7">
    <source>
        <dbReference type="Proteomes" id="UP000056255"/>
    </source>
</evidence>
<name>A0A0K1SMF1_9CREN</name>
<keyword evidence="1" id="KW-0812">Transmembrane</keyword>
<feature type="transmembrane region" description="Helical" evidence="1">
    <location>
        <begin position="178"/>
        <end position="199"/>
    </location>
</feature>
<feature type="transmembrane region" description="Helical" evidence="1">
    <location>
        <begin position="45"/>
        <end position="68"/>
    </location>
</feature>
<evidence type="ECO:0000313" key="9">
    <source>
        <dbReference type="Proteomes" id="UP000062398"/>
    </source>
</evidence>
<evidence type="ECO:0000313" key="8">
    <source>
        <dbReference type="Proteomes" id="UP000061362"/>
    </source>
</evidence>
<dbReference type="Pfam" id="PF07758">
    <property type="entry name" value="DUF1614"/>
    <property type="match status" value="1"/>
</dbReference>
<keyword evidence="1" id="KW-0472">Membrane</keyword>
<proteinExistence type="predicted"/>
<dbReference type="EMBL" id="CP012173">
    <property type="protein sequence ID" value="AKV75919.1"/>
    <property type="molecule type" value="Genomic_DNA"/>
</dbReference>
<dbReference type="Proteomes" id="UP000062398">
    <property type="component" value="Chromosome"/>
</dbReference>
<feature type="transmembrane region" description="Helical" evidence="1">
    <location>
        <begin position="129"/>
        <end position="145"/>
    </location>
</feature>
<dbReference type="EMBL" id="CP012175">
    <property type="protein sequence ID" value="AKV80415.1"/>
    <property type="molecule type" value="Genomic_DNA"/>
</dbReference>
<dbReference type="InterPro" id="IPR011672">
    <property type="entry name" value="DUF1614"/>
</dbReference>
<sequence length="240" mass="26048">MQRILIVSPVRGVIFPIYLILSLLLLVISISYFKDLLVYAGFPPGLGYALAVEISFLSLALSPVNVVVKEFKTPAIVPEYDVVYIFGFPVYLPKLERTYLTTLLAFNLGGAVIPLLLSLTLLYLSPGKLLILLDVVVIIVVSKLFSRVVNGVGVVMNPLIAPIFSVLVSYILFFHQPILIPLSAYVSSVIGTLVGADLLNIRKILEARPQVISVGGMGTFDGIFISGLLSIFLGQLLISL</sequence>
<dbReference type="Proteomes" id="UP000056255">
    <property type="component" value="Chromosome"/>
</dbReference>
<evidence type="ECO:0000313" key="2">
    <source>
        <dbReference type="EMBL" id="AKV73679.1"/>
    </source>
</evidence>
<dbReference type="RefSeq" id="WP_048059982.1">
    <property type="nucleotide sequence ID" value="NZ_CP008822.1"/>
</dbReference>
<feature type="transmembrane region" description="Helical" evidence="1">
    <location>
        <begin position="211"/>
        <end position="238"/>
    </location>
</feature>
<evidence type="ECO:0000256" key="1">
    <source>
        <dbReference type="SAM" id="Phobius"/>
    </source>
</evidence>
<feature type="transmembrane region" description="Helical" evidence="1">
    <location>
        <begin position="12"/>
        <end position="33"/>
    </location>
</feature>
<dbReference type="EMBL" id="CP012176">
    <property type="protein sequence ID" value="AKV82663.1"/>
    <property type="molecule type" value="Genomic_DNA"/>
</dbReference>
<dbReference type="GeneID" id="91755010"/>
<evidence type="ECO:0000313" key="11">
    <source>
        <dbReference type="Proteomes" id="UP000068832"/>
    </source>
</evidence>
<gene>
    <name evidence="2" type="ORF">MsedA_0572</name>
    <name evidence="3" type="ORF">MsedB_0572</name>
    <name evidence="4" type="ORF">MsedC_0571</name>
    <name evidence="5" type="ORF">MsedD_0572</name>
    <name evidence="6" type="ORF">MsedE_0572</name>
</gene>
<dbReference type="EMBL" id="CP012172">
    <property type="protein sequence ID" value="AKV73679.1"/>
    <property type="molecule type" value="Genomic_DNA"/>
</dbReference>
<feature type="transmembrane region" description="Helical" evidence="1">
    <location>
        <begin position="103"/>
        <end position="123"/>
    </location>
</feature>
<dbReference type="Proteomes" id="UP000062475">
    <property type="component" value="Chromosome"/>
</dbReference>
<reference evidence="6 7" key="2">
    <citation type="submission" date="2015-07" db="EMBL/GenBank/DDBJ databases">
        <title>Physiological, transcriptional responses and genome re-sequencing of acid resistant extremely thermoacidophilic Metallosphaera sedula SARC-M1.</title>
        <authorList>
            <person name="Ai C."/>
            <person name="McCarthy S."/>
            <person name="Eckrich V."/>
            <person name="Rudrappa D."/>
            <person name="Qiu G."/>
            <person name="Blum P."/>
        </authorList>
    </citation>
    <scope>NUCLEOTIDE SEQUENCE [LARGE SCALE GENOMIC DNA]</scope>
    <source>
        <strain evidence="6 7">SARC-M1</strain>
    </source>
</reference>
<evidence type="ECO:0000313" key="3">
    <source>
        <dbReference type="EMBL" id="AKV75919.1"/>
    </source>
</evidence>
<evidence type="ECO:0000313" key="5">
    <source>
        <dbReference type="EMBL" id="AKV80415.1"/>
    </source>
</evidence>
<dbReference type="AlphaFoldDB" id="A0A0K1SMF1"/>
<evidence type="ECO:0000313" key="4">
    <source>
        <dbReference type="EMBL" id="AKV78170.1"/>
    </source>
</evidence>
<dbReference type="Proteomes" id="UP000061362">
    <property type="component" value="Chromosome"/>
</dbReference>
<accession>A0A0K1SMF1</accession>
<evidence type="ECO:0000313" key="10">
    <source>
        <dbReference type="Proteomes" id="UP000062475"/>
    </source>
</evidence>
<dbReference type="OrthoDB" id="46118at2157"/>
<protein>
    <submittedName>
        <fullName evidence="3">Membrane protein</fullName>
    </submittedName>
</protein>
<dbReference type="Proteomes" id="UP000068832">
    <property type="component" value="Chromosome"/>
</dbReference>
<evidence type="ECO:0000313" key="6">
    <source>
        <dbReference type="EMBL" id="AKV82663.1"/>
    </source>
</evidence>
<dbReference type="PATRIC" id="fig|43687.5.peg.574"/>